<gene>
    <name evidence="1" type="ORF">PV327_000053</name>
</gene>
<dbReference type="AlphaFoldDB" id="A0AA39G5V4"/>
<proteinExistence type="predicted"/>
<protein>
    <submittedName>
        <fullName evidence="1">Uncharacterized protein</fullName>
    </submittedName>
</protein>
<reference evidence="1" key="1">
    <citation type="journal article" date="2023" name="bioRxiv">
        <title>Scaffold-level genome assemblies of two parasitoid biocontrol wasps reveal the parthenogenesis mechanism and an associated novel virus.</title>
        <authorList>
            <person name="Inwood S."/>
            <person name="Skelly J."/>
            <person name="Guhlin J."/>
            <person name="Harrop T."/>
            <person name="Goldson S."/>
            <person name="Dearden P."/>
        </authorList>
    </citation>
    <scope>NUCLEOTIDE SEQUENCE</scope>
    <source>
        <strain evidence="1">Lincoln</strain>
        <tissue evidence="1">Whole body</tissue>
    </source>
</reference>
<reference evidence="1" key="2">
    <citation type="submission" date="2023-03" db="EMBL/GenBank/DDBJ databases">
        <authorList>
            <person name="Inwood S.N."/>
            <person name="Skelly J.G."/>
            <person name="Guhlin J."/>
            <person name="Harrop T.W.R."/>
            <person name="Goldson S.G."/>
            <person name="Dearden P.K."/>
        </authorList>
    </citation>
    <scope>NUCLEOTIDE SEQUENCE</scope>
    <source>
        <strain evidence="1">Lincoln</strain>
        <tissue evidence="1">Whole body</tissue>
    </source>
</reference>
<evidence type="ECO:0000313" key="1">
    <source>
        <dbReference type="EMBL" id="KAK0181866.1"/>
    </source>
</evidence>
<comment type="caution">
    <text evidence="1">The sequence shown here is derived from an EMBL/GenBank/DDBJ whole genome shotgun (WGS) entry which is preliminary data.</text>
</comment>
<organism evidence="1 2">
    <name type="scientific">Microctonus hyperodae</name>
    <name type="common">Parasitoid wasp</name>
    <dbReference type="NCBI Taxonomy" id="165561"/>
    <lineage>
        <taxon>Eukaryota</taxon>
        <taxon>Metazoa</taxon>
        <taxon>Ecdysozoa</taxon>
        <taxon>Arthropoda</taxon>
        <taxon>Hexapoda</taxon>
        <taxon>Insecta</taxon>
        <taxon>Pterygota</taxon>
        <taxon>Neoptera</taxon>
        <taxon>Endopterygota</taxon>
        <taxon>Hymenoptera</taxon>
        <taxon>Apocrita</taxon>
        <taxon>Ichneumonoidea</taxon>
        <taxon>Braconidae</taxon>
        <taxon>Euphorinae</taxon>
        <taxon>Microctonus</taxon>
    </lineage>
</organism>
<dbReference type="EMBL" id="JAQQBR010000001">
    <property type="protein sequence ID" value="KAK0181866.1"/>
    <property type="molecule type" value="Genomic_DNA"/>
</dbReference>
<keyword evidence="2" id="KW-1185">Reference proteome</keyword>
<name>A0AA39G5V4_MICHY</name>
<dbReference type="Proteomes" id="UP001168972">
    <property type="component" value="Unassembled WGS sequence"/>
</dbReference>
<evidence type="ECO:0000313" key="2">
    <source>
        <dbReference type="Proteomes" id="UP001168972"/>
    </source>
</evidence>
<accession>A0AA39G5V4</accession>
<sequence>MGKSVRTHSERFGSGYIWISRDPESVGSPKRRIYKSSLQENTSFETVQRTTKTTTTSATRILTSETKRNGTAFGRHELVPINYTVEQCIDDIDRAWNNTVSTPRWSTRLITYHGRRRPS</sequence>